<keyword evidence="5" id="KW-1185">Reference proteome</keyword>
<keyword evidence="2" id="KW-1133">Transmembrane helix</keyword>
<evidence type="ECO:0000256" key="2">
    <source>
        <dbReference type="SAM" id="Phobius"/>
    </source>
</evidence>
<dbReference type="STRING" id="1280948.HY36_09795"/>
<organism evidence="4 5">
    <name type="scientific">Hyphomonas atlantica</name>
    <dbReference type="NCBI Taxonomy" id="1280948"/>
    <lineage>
        <taxon>Bacteria</taxon>
        <taxon>Pseudomonadati</taxon>
        <taxon>Pseudomonadota</taxon>
        <taxon>Alphaproteobacteria</taxon>
        <taxon>Hyphomonadales</taxon>
        <taxon>Hyphomonadaceae</taxon>
        <taxon>Hyphomonas</taxon>
    </lineage>
</organism>
<feature type="domain" description="DUF6460" evidence="3">
    <location>
        <begin position="95"/>
        <end position="125"/>
    </location>
</feature>
<comment type="caution">
    <text evidence="4">The sequence shown here is derived from an EMBL/GenBank/DDBJ whole genome shotgun (WGS) entry which is preliminary data.</text>
</comment>
<evidence type="ECO:0000313" key="5">
    <source>
        <dbReference type="Proteomes" id="UP000024547"/>
    </source>
</evidence>
<dbReference type="InterPro" id="IPR045594">
    <property type="entry name" value="DUF6460"/>
</dbReference>
<dbReference type="Proteomes" id="UP000024547">
    <property type="component" value="Unassembled WGS sequence"/>
</dbReference>
<name>A0A059DYN7_9PROT</name>
<feature type="transmembrane region" description="Helical" evidence="2">
    <location>
        <begin position="80"/>
        <end position="99"/>
    </location>
</feature>
<keyword evidence="2" id="KW-0472">Membrane</keyword>
<evidence type="ECO:0000313" key="4">
    <source>
        <dbReference type="EMBL" id="KCZ58662.1"/>
    </source>
</evidence>
<dbReference type="PATRIC" id="fig|1280948.3.peg.3077"/>
<keyword evidence="2" id="KW-0812">Transmembrane</keyword>
<dbReference type="AlphaFoldDB" id="A0A059DYN7"/>
<gene>
    <name evidence="4" type="ORF">HY36_09795</name>
</gene>
<proteinExistence type="predicted"/>
<feature type="region of interest" description="Disordered" evidence="1">
    <location>
        <begin position="1"/>
        <end position="32"/>
    </location>
</feature>
<feature type="compositionally biased region" description="Polar residues" evidence="1">
    <location>
        <begin position="1"/>
        <end position="12"/>
    </location>
</feature>
<evidence type="ECO:0000259" key="3">
    <source>
        <dbReference type="Pfam" id="PF20061"/>
    </source>
</evidence>
<reference evidence="4 5" key="1">
    <citation type="journal article" date="2014" name="Antonie Van Leeuwenhoek">
        <title>Hyphomonas beringensis sp. nov. and Hyphomonas chukchiensis sp. nov., isolated from surface seawater of the Bering Sea and Chukchi Sea.</title>
        <authorList>
            <person name="Li C."/>
            <person name="Lai Q."/>
            <person name="Li G."/>
            <person name="Dong C."/>
            <person name="Wang J."/>
            <person name="Liao Y."/>
            <person name="Shao Z."/>
        </authorList>
    </citation>
    <scope>NUCLEOTIDE SEQUENCE [LARGE SCALE GENOMIC DNA]</scope>
    <source>
        <strain evidence="4 5">22II1-22F38</strain>
    </source>
</reference>
<feature type="transmembrane region" description="Helical" evidence="2">
    <location>
        <begin position="44"/>
        <end position="68"/>
    </location>
</feature>
<protein>
    <recommendedName>
        <fullName evidence="3">DUF6460 domain-containing protein</fullName>
    </recommendedName>
</protein>
<sequence length="129" mass="13908">MADPITMSTDPNSELPEVKVEPIPEAPPPRAPVKVPPRPLLVRLFGISIWGSLKLLALCILVGFFVLASQFNPANPDVDMGAAIANVASTALAALGWAMQNFWKPALAGAAVVMPIWILWRLVSLPFRK</sequence>
<accession>A0A059DYN7</accession>
<dbReference type="Pfam" id="PF20061">
    <property type="entry name" value="DUF6460"/>
    <property type="match status" value="1"/>
</dbReference>
<dbReference type="EMBL" id="AWFH01000056">
    <property type="protein sequence ID" value="KCZ58662.1"/>
    <property type="molecule type" value="Genomic_DNA"/>
</dbReference>
<feature type="transmembrane region" description="Helical" evidence="2">
    <location>
        <begin position="105"/>
        <end position="123"/>
    </location>
</feature>
<dbReference type="eggNOG" id="ENOG50302S6">
    <property type="taxonomic scope" value="Bacteria"/>
</dbReference>
<evidence type="ECO:0000256" key="1">
    <source>
        <dbReference type="SAM" id="MobiDB-lite"/>
    </source>
</evidence>